<reference evidence="3" key="1">
    <citation type="submission" date="2020-07" db="EMBL/GenBank/DDBJ databases">
        <title>Draft Genome Sequence of a Deep-Sea Yeast, Naganishia (Cryptococcus) liquefaciens strain N6.</title>
        <authorList>
            <person name="Han Y.W."/>
            <person name="Kajitani R."/>
            <person name="Morimoto H."/>
            <person name="Parhat M."/>
            <person name="Tsubouchi H."/>
            <person name="Bakenova O."/>
            <person name="Ogata M."/>
            <person name="Argunhan B."/>
            <person name="Aoki R."/>
            <person name="Kajiwara S."/>
            <person name="Itoh T."/>
            <person name="Iwasaki H."/>
        </authorList>
    </citation>
    <scope>NUCLEOTIDE SEQUENCE</scope>
    <source>
        <strain evidence="3">N6</strain>
    </source>
</reference>
<evidence type="ECO:0000313" key="3">
    <source>
        <dbReference type="EMBL" id="GHJ89374.1"/>
    </source>
</evidence>
<feature type="compositionally biased region" description="Low complexity" evidence="1">
    <location>
        <begin position="152"/>
        <end position="172"/>
    </location>
</feature>
<feature type="compositionally biased region" description="Low complexity" evidence="1">
    <location>
        <begin position="30"/>
        <end position="43"/>
    </location>
</feature>
<evidence type="ECO:0000256" key="1">
    <source>
        <dbReference type="SAM" id="MobiDB-lite"/>
    </source>
</evidence>
<keyword evidence="4" id="KW-1185">Reference proteome</keyword>
<gene>
    <name evidence="3" type="ORF">NliqN6_5776</name>
</gene>
<feature type="compositionally biased region" description="Polar residues" evidence="1">
    <location>
        <begin position="44"/>
        <end position="61"/>
    </location>
</feature>
<feature type="region of interest" description="Disordered" evidence="1">
    <location>
        <begin position="180"/>
        <end position="199"/>
    </location>
</feature>
<evidence type="ECO:0000313" key="4">
    <source>
        <dbReference type="Proteomes" id="UP000620104"/>
    </source>
</evidence>
<proteinExistence type="predicted"/>
<sequence length="315" mass="33850">MDVEQFAEPIFPRPSLDLDVPEDFSSSGTSITSFLVSTSRSSSAGRTKNSEEITSLRTSTAPGHRQQGIPTGVSHSLSEDNASEYLSTTRANVTPNSESRTVTSDSRDSSSPPTPPTRTSWIPVSSRVSSSRNRVTSAKILTAADPSFAGKPSVTTPSSEAPTSTTSTTDTTIFPNMLASGLSARPTDTSSTSAPSSEPIDAASLKYKSTAATAIVVGSVFGAFLLLFLILVYGGKRSTYCRKRKEEQRRKNAGALFDRPGFDWIQYSSSSMGGDWHDRVNDEKELNFSPTPSNRDRVVGFLGIKCIESPDKPRQ</sequence>
<feature type="compositionally biased region" description="Low complexity" evidence="1">
    <location>
        <begin position="183"/>
        <end position="197"/>
    </location>
</feature>
<organism evidence="3 4">
    <name type="scientific">Naganishia liquefaciens</name>
    <dbReference type="NCBI Taxonomy" id="104408"/>
    <lineage>
        <taxon>Eukaryota</taxon>
        <taxon>Fungi</taxon>
        <taxon>Dikarya</taxon>
        <taxon>Basidiomycota</taxon>
        <taxon>Agaricomycotina</taxon>
        <taxon>Tremellomycetes</taxon>
        <taxon>Filobasidiales</taxon>
        <taxon>Filobasidiaceae</taxon>
        <taxon>Naganishia</taxon>
    </lineage>
</organism>
<evidence type="ECO:0000256" key="2">
    <source>
        <dbReference type="SAM" id="Phobius"/>
    </source>
</evidence>
<feature type="compositionally biased region" description="Polar residues" evidence="1">
    <location>
        <begin position="73"/>
        <end position="98"/>
    </location>
</feature>
<protein>
    <submittedName>
        <fullName evidence="3">Uncharacterized protein</fullName>
    </submittedName>
</protein>
<name>A0A8H3U071_9TREE</name>
<keyword evidence="2" id="KW-0472">Membrane</keyword>
<feature type="compositionally biased region" description="Low complexity" evidence="1">
    <location>
        <begin position="117"/>
        <end position="137"/>
    </location>
</feature>
<dbReference type="AlphaFoldDB" id="A0A8H3U071"/>
<dbReference type="Proteomes" id="UP000620104">
    <property type="component" value="Unassembled WGS sequence"/>
</dbReference>
<comment type="caution">
    <text evidence="3">The sequence shown here is derived from an EMBL/GenBank/DDBJ whole genome shotgun (WGS) entry which is preliminary data.</text>
</comment>
<feature type="transmembrane region" description="Helical" evidence="2">
    <location>
        <begin position="211"/>
        <end position="235"/>
    </location>
</feature>
<feature type="region of interest" description="Disordered" evidence="1">
    <location>
        <begin position="1"/>
        <end position="173"/>
    </location>
</feature>
<accession>A0A8H3U071</accession>
<dbReference type="EMBL" id="BLZA01000040">
    <property type="protein sequence ID" value="GHJ89374.1"/>
    <property type="molecule type" value="Genomic_DNA"/>
</dbReference>
<keyword evidence="2" id="KW-1133">Transmembrane helix</keyword>
<keyword evidence="2" id="KW-0812">Transmembrane</keyword>